<evidence type="ECO:0000259" key="1">
    <source>
        <dbReference type="PROSITE" id="PS50846"/>
    </source>
</evidence>
<sequence>MATTTEYQVTGMTCGHCEGAIRSEVSEIDGVTGIEVSAQTGHLAVTAEQPVEDAAVIAAVDEAGYTAVRS</sequence>
<evidence type="ECO:0000313" key="2">
    <source>
        <dbReference type="EMBL" id="MBP2317702.1"/>
    </source>
</evidence>
<dbReference type="RefSeq" id="WP_210047984.1">
    <property type="nucleotide sequence ID" value="NZ_JAGINX010000001.1"/>
</dbReference>
<organism evidence="2 3">
    <name type="scientific">Nesterenkonia lacusekhoensis</name>
    <dbReference type="NCBI Taxonomy" id="150832"/>
    <lineage>
        <taxon>Bacteria</taxon>
        <taxon>Bacillati</taxon>
        <taxon>Actinomycetota</taxon>
        <taxon>Actinomycetes</taxon>
        <taxon>Micrococcales</taxon>
        <taxon>Micrococcaceae</taxon>
        <taxon>Nesterenkonia</taxon>
    </lineage>
</organism>
<dbReference type="CDD" id="cd00371">
    <property type="entry name" value="HMA"/>
    <property type="match status" value="1"/>
</dbReference>
<accession>A0ABS4SZT3</accession>
<dbReference type="Gene3D" id="3.30.70.100">
    <property type="match status" value="1"/>
</dbReference>
<dbReference type="Pfam" id="PF00403">
    <property type="entry name" value="HMA"/>
    <property type="match status" value="1"/>
</dbReference>
<dbReference type="Proteomes" id="UP001519331">
    <property type="component" value="Unassembled WGS sequence"/>
</dbReference>
<dbReference type="InterPro" id="IPR006121">
    <property type="entry name" value="HMA_dom"/>
</dbReference>
<protein>
    <submittedName>
        <fullName evidence="2">Copper chaperone CopZ</fullName>
    </submittedName>
</protein>
<dbReference type="SUPFAM" id="SSF55008">
    <property type="entry name" value="HMA, heavy metal-associated domain"/>
    <property type="match status" value="1"/>
</dbReference>
<gene>
    <name evidence="2" type="ORF">JOF45_000721</name>
</gene>
<dbReference type="PROSITE" id="PS50846">
    <property type="entry name" value="HMA_2"/>
    <property type="match status" value="1"/>
</dbReference>
<evidence type="ECO:0000313" key="3">
    <source>
        <dbReference type="Proteomes" id="UP001519331"/>
    </source>
</evidence>
<dbReference type="InterPro" id="IPR036163">
    <property type="entry name" value="HMA_dom_sf"/>
</dbReference>
<dbReference type="EMBL" id="JAGINX010000001">
    <property type="protein sequence ID" value="MBP2317702.1"/>
    <property type="molecule type" value="Genomic_DNA"/>
</dbReference>
<proteinExistence type="predicted"/>
<comment type="caution">
    <text evidence="2">The sequence shown here is derived from an EMBL/GenBank/DDBJ whole genome shotgun (WGS) entry which is preliminary data.</text>
</comment>
<name>A0ABS4SZT3_9MICC</name>
<keyword evidence="3" id="KW-1185">Reference proteome</keyword>
<reference evidence="2 3" key="1">
    <citation type="submission" date="2021-03" db="EMBL/GenBank/DDBJ databases">
        <title>Sequencing the genomes of 1000 actinobacteria strains.</title>
        <authorList>
            <person name="Klenk H.-P."/>
        </authorList>
    </citation>
    <scope>NUCLEOTIDE SEQUENCE [LARGE SCALE GENOMIC DNA]</scope>
    <source>
        <strain evidence="2 3">DSM 12544</strain>
    </source>
</reference>
<feature type="domain" description="HMA" evidence="1">
    <location>
        <begin position="3"/>
        <end position="68"/>
    </location>
</feature>